<comment type="caution">
    <text evidence="2">The sequence shown here is derived from an EMBL/GenBank/DDBJ whole genome shotgun (WGS) entry which is preliminary data.</text>
</comment>
<proteinExistence type="predicted"/>
<gene>
    <name evidence="2" type="ORF">GMARGA_LOCUS1941</name>
</gene>
<sequence length="172" mass="20170">MFKVEEDKMNIKEQKSENIPKSSNKKGKTIVENSSESRDKKEVENDAVKALEYCCNSVDKENNTDIENHTNRFNKDIKENDIKNNKLNIKNNINMDRYAEILYLPPVSNNINTLGYENRNIEDKAADSRDKFIRYCCNGYSDRDCKLVIKTEDGKTDMKMKRKKLDQEIEEK</sequence>
<evidence type="ECO:0000313" key="2">
    <source>
        <dbReference type="EMBL" id="CAG8495644.1"/>
    </source>
</evidence>
<dbReference type="Proteomes" id="UP000789901">
    <property type="component" value="Unassembled WGS sequence"/>
</dbReference>
<feature type="region of interest" description="Disordered" evidence="1">
    <location>
        <begin position="1"/>
        <end position="42"/>
    </location>
</feature>
<name>A0ABM8W0T1_GIGMA</name>
<evidence type="ECO:0000313" key="3">
    <source>
        <dbReference type="Proteomes" id="UP000789901"/>
    </source>
</evidence>
<keyword evidence="3" id="KW-1185">Reference proteome</keyword>
<protein>
    <submittedName>
        <fullName evidence="2">5205_t:CDS:1</fullName>
    </submittedName>
</protein>
<evidence type="ECO:0000256" key="1">
    <source>
        <dbReference type="SAM" id="MobiDB-lite"/>
    </source>
</evidence>
<accession>A0ABM8W0T1</accession>
<feature type="compositionally biased region" description="Basic and acidic residues" evidence="1">
    <location>
        <begin position="1"/>
        <end position="18"/>
    </location>
</feature>
<dbReference type="EMBL" id="CAJVQB010000563">
    <property type="protein sequence ID" value="CAG8495644.1"/>
    <property type="molecule type" value="Genomic_DNA"/>
</dbReference>
<reference evidence="2 3" key="1">
    <citation type="submission" date="2021-06" db="EMBL/GenBank/DDBJ databases">
        <authorList>
            <person name="Kallberg Y."/>
            <person name="Tangrot J."/>
            <person name="Rosling A."/>
        </authorList>
    </citation>
    <scope>NUCLEOTIDE SEQUENCE [LARGE SCALE GENOMIC DNA]</scope>
    <source>
        <strain evidence="2 3">120-4 pot B 10/14</strain>
    </source>
</reference>
<organism evidence="2 3">
    <name type="scientific">Gigaspora margarita</name>
    <dbReference type="NCBI Taxonomy" id="4874"/>
    <lineage>
        <taxon>Eukaryota</taxon>
        <taxon>Fungi</taxon>
        <taxon>Fungi incertae sedis</taxon>
        <taxon>Mucoromycota</taxon>
        <taxon>Glomeromycotina</taxon>
        <taxon>Glomeromycetes</taxon>
        <taxon>Diversisporales</taxon>
        <taxon>Gigasporaceae</taxon>
        <taxon>Gigaspora</taxon>
    </lineage>
</organism>